<dbReference type="SUPFAM" id="SSF55826">
    <property type="entry name" value="YbaK/ProRS associated domain"/>
    <property type="match status" value="1"/>
</dbReference>
<sequence length="174" mass="19669">MSTAPRLDNFLRLSQTDYRTVDHRHTESAADSAHAAHLSTARVAKSVLLRDKRNGRYLVALTPACNRVHLGWVRDNTHTDAVLAREAELVEVFPDCELGAVPGFGQAYQLDMVWDEDLGQQPSVFFEAGDHQGLIEIERDDFHRLFDSFPHGVISQPSDDYLAYHSYEFWGEPG</sequence>
<dbReference type="GO" id="GO:0002161">
    <property type="term" value="F:aminoacyl-tRNA deacylase activity"/>
    <property type="evidence" value="ECO:0007669"/>
    <property type="project" value="InterPro"/>
</dbReference>
<reference evidence="2 3" key="1">
    <citation type="submission" date="2019-02" db="EMBL/GenBank/DDBJ databases">
        <authorList>
            <person name="Li S.-H."/>
        </authorList>
    </citation>
    <scope>NUCLEOTIDE SEQUENCE [LARGE SCALE GENOMIC DNA]</scope>
    <source>
        <strain evidence="2 3">IMCC14385</strain>
    </source>
</reference>
<evidence type="ECO:0000313" key="3">
    <source>
        <dbReference type="Proteomes" id="UP000326287"/>
    </source>
</evidence>
<organism evidence="2 3">
    <name type="scientific">Halioglobus maricola</name>
    <dbReference type="NCBI Taxonomy" id="2601894"/>
    <lineage>
        <taxon>Bacteria</taxon>
        <taxon>Pseudomonadati</taxon>
        <taxon>Pseudomonadota</taxon>
        <taxon>Gammaproteobacteria</taxon>
        <taxon>Cellvibrionales</taxon>
        <taxon>Halieaceae</taxon>
        <taxon>Halioglobus</taxon>
    </lineage>
</organism>
<dbReference type="Gene3D" id="3.90.960.10">
    <property type="entry name" value="YbaK/aminoacyl-tRNA synthetase-associated domain"/>
    <property type="match status" value="1"/>
</dbReference>
<evidence type="ECO:0000259" key="1">
    <source>
        <dbReference type="Pfam" id="PF04073"/>
    </source>
</evidence>
<dbReference type="CDD" id="cd04332">
    <property type="entry name" value="YbaK_like"/>
    <property type="match status" value="1"/>
</dbReference>
<protein>
    <submittedName>
        <fullName evidence="2">YbaK/EbsC family protein</fullName>
    </submittedName>
</protein>
<dbReference type="AlphaFoldDB" id="A0A5P9NKH1"/>
<accession>A0A5P9NKH1</accession>
<gene>
    <name evidence="2" type="ORF">EY643_07195</name>
</gene>
<feature type="domain" description="YbaK/aminoacyl-tRNA synthetase-associated" evidence="1">
    <location>
        <begin position="23"/>
        <end position="144"/>
    </location>
</feature>
<dbReference type="RefSeq" id="WP_152661565.1">
    <property type="nucleotide sequence ID" value="NZ_CP036422.1"/>
</dbReference>
<dbReference type="KEGG" id="halc:EY643_07195"/>
<proteinExistence type="predicted"/>
<dbReference type="Pfam" id="PF04073">
    <property type="entry name" value="tRNA_edit"/>
    <property type="match status" value="1"/>
</dbReference>
<evidence type="ECO:0000313" key="2">
    <source>
        <dbReference type="EMBL" id="QFU75458.1"/>
    </source>
</evidence>
<dbReference type="Proteomes" id="UP000326287">
    <property type="component" value="Chromosome"/>
</dbReference>
<name>A0A5P9NKH1_9GAMM</name>
<dbReference type="OrthoDB" id="9786549at2"/>
<dbReference type="InterPro" id="IPR036754">
    <property type="entry name" value="YbaK/aa-tRNA-synt-asso_dom_sf"/>
</dbReference>
<dbReference type="InterPro" id="IPR007214">
    <property type="entry name" value="YbaK/aa-tRNA-synth-assoc-dom"/>
</dbReference>
<dbReference type="EMBL" id="CP036422">
    <property type="protein sequence ID" value="QFU75458.1"/>
    <property type="molecule type" value="Genomic_DNA"/>
</dbReference>
<keyword evidence="3" id="KW-1185">Reference proteome</keyword>